<dbReference type="EMBL" id="CAADFS010000064">
    <property type="protein sequence ID" value="VFK48950.1"/>
    <property type="molecule type" value="Genomic_DNA"/>
</dbReference>
<dbReference type="EMBL" id="CAADFT010000065">
    <property type="protein sequence ID" value="VFK46486.1"/>
    <property type="molecule type" value="Genomic_DNA"/>
</dbReference>
<dbReference type="Gene3D" id="3.30.750.24">
    <property type="entry name" value="STAS domain"/>
    <property type="match status" value="1"/>
</dbReference>
<dbReference type="Pfam" id="PF13466">
    <property type="entry name" value="STAS_2"/>
    <property type="match status" value="1"/>
</dbReference>
<dbReference type="InterPro" id="IPR002645">
    <property type="entry name" value="STAS_dom"/>
</dbReference>
<evidence type="ECO:0000259" key="1">
    <source>
        <dbReference type="PROSITE" id="PS50801"/>
    </source>
</evidence>
<feature type="domain" description="STAS" evidence="1">
    <location>
        <begin position="18"/>
        <end position="96"/>
    </location>
</feature>
<evidence type="ECO:0000313" key="4">
    <source>
        <dbReference type="EMBL" id="VFK60674.1"/>
    </source>
</evidence>
<dbReference type="InterPro" id="IPR036513">
    <property type="entry name" value="STAS_dom_sf"/>
</dbReference>
<dbReference type="AlphaFoldDB" id="A0A451A3R6"/>
<reference evidence="4" key="1">
    <citation type="submission" date="2019-02" db="EMBL/GenBank/DDBJ databases">
        <authorList>
            <person name="Gruber-Vodicka R. H."/>
            <person name="Seah K. B. B."/>
        </authorList>
    </citation>
    <scope>NUCLEOTIDE SEQUENCE</scope>
    <source>
        <strain evidence="3">BECK_BZ123</strain>
        <strain evidence="2">BECK_BZ125</strain>
        <strain evidence="4">BECK_BZ126</strain>
    </source>
</reference>
<dbReference type="EMBL" id="CAADFW010000048">
    <property type="protein sequence ID" value="VFK60674.1"/>
    <property type="molecule type" value="Genomic_DNA"/>
</dbReference>
<accession>A0A451A3R6</accession>
<proteinExistence type="predicted"/>
<dbReference type="InterPro" id="IPR058548">
    <property type="entry name" value="MlaB-like_STAS"/>
</dbReference>
<evidence type="ECO:0000313" key="3">
    <source>
        <dbReference type="EMBL" id="VFK48950.1"/>
    </source>
</evidence>
<dbReference type="PROSITE" id="PS50801">
    <property type="entry name" value="STAS"/>
    <property type="match status" value="1"/>
</dbReference>
<sequence length="142" mass="15628">MIESVSHSELRATGKGKISLSGELTFISVPGLLRKGKNLFPDTDKITLDLGEVVHSDSAGLALMVEWLRQSKIQNKTLEFQNIPKQMLSLAKTAGIGFLLDASENFPRNRVNKKVSFANDYASFVTPEDETALLIHNNKGKV</sequence>
<organism evidence="4">
    <name type="scientific">Candidatus Kentrum sp. TC</name>
    <dbReference type="NCBI Taxonomy" id="2126339"/>
    <lineage>
        <taxon>Bacteria</taxon>
        <taxon>Pseudomonadati</taxon>
        <taxon>Pseudomonadota</taxon>
        <taxon>Gammaproteobacteria</taxon>
        <taxon>Candidatus Kentrum</taxon>
    </lineage>
</organism>
<gene>
    <name evidence="3" type="ORF">BECKTC1821D_GA0114238_10649</name>
    <name evidence="2" type="ORF">BECKTC1821E_GA0114239_106510</name>
    <name evidence="4" type="ORF">BECKTC1821F_GA0114240_10488</name>
</gene>
<name>A0A451A3R6_9GAMM</name>
<dbReference type="CDD" id="cd07043">
    <property type="entry name" value="STAS_anti-anti-sigma_factors"/>
    <property type="match status" value="1"/>
</dbReference>
<protein>
    <submittedName>
        <fullName evidence="4">ABC-type transporter Mla maintaining outer membrane lipid asymmetry, MlaB component, contains STAS domain</fullName>
    </submittedName>
</protein>
<evidence type="ECO:0000313" key="2">
    <source>
        <dbReference type="EMBL" id="VFK46486.1"/>
    </source>
</evidence>
<dbReference type="SUPFAM" id="SSF52091">
    <property type="entry name" value="SpoIIaa-like"/>
    <property type="match status" value="1"/>
</dbReference>